<evidence type="ECO:0000313" key="4">
    <source>
        <dbReference type="Proteomes" id="UP000800041"/>
    </source>
</evidence>
<keyword evidence="4" id="KW-1185">Reference proteome</keyword>
<dbReference type="Proteomes" id="UP000800041">
    <property type="component" value="Unassembled WGS sequence"/>
</dbReference>
<feature type="compositionally biased region" description="Acidic residues" evidence="2">
    <location>
        <begin position="285"/>
        <end position="295"/>
    </location>
</feature>
<keyword evidence="1" id="KW-0678">Repressor</keyword>
<dbReference type="AlphaFoldDB" id="A0A6G1GQQ9"/>
<dbReference type="GO" id="GO:0005634">
    <property type="term" value="C:nucleus"/>
    <property type="evidence" value="ECO:0007669"/>
    <property type="project" value="UniProtKB-SubCell"/>
</dbReference>
<dbReference type="OrthoDB" id="277029at2759"/>
<dbReference type="Pfam" id="PF09174">
    <property type="entry name" value="Maf1"/>
    <property type="match status" value="1"/>
</dbReference>
<comment type="function">
    <text evidence="1">Mediator of diverse signals that repress RNA polymerase III transcription. Inhibits the de novo assembly of TFIIIB onto DNA.</text>
</comment>
<evidence type="ECO:0000313" key="3">
    <source>
        <dbReference type="EMBL" id="KAF1983152.1"/>
    </source>
</evidence>
<comment type="similarity">
    <text evidence="1">Belongs to the MAF1 family.</text>
</comment>
<gene>
    <name evidence="3" type="ORF">K402DRAFT_414570</name>
</gene>
<dbReference type="PANTHER" id="PTHR22504:SF0">
    <property type="entry name" value="REPRESSOR OF RNA POLYMERASE III TRANSCRIPTION MAF1 HOMOLOG"/>
    <property type="match status" value="1"/>
</dbReference>
<keyword evidence="1" id="KW-0805">Transcription regulation</keyword>
<dbReference type="PANTHER" id="PTHR22504">
    <property type="entry name" value="REPRESSOR OF RNA POLYMERASE III TRANSCRIPTION MAF1"/>
    <property type="match status" value="1"/>
</dbReference>
<name>A0A6G1GQQ9_9PEZI</name>
<comment type="subcellular location">
    <subcellularLocation>
        <location evidence="1">Nucleus</location>
    </subcellularLocation>
</comment>
<dbReference type="EMBL" id="ML977177">
    <property type="protein sequence ID" value="KAF1983152.1"/>
    <property type="molecule type" value="Genomic_DNA"/>
</dbReference>
<keyword evidence="1" id="KW-0804">Transcription</keyword>
<sequence length="316" mass="35763">MKYLPTRDFEDVTSALTFDTTDCHVVGGCELYTTKAGKADRRLHSRIEASLVAHQRQTMTATARLTPEEVLEFSAFLEEKTRSSFGSLDAASNRRTFSYLIATLNASHPDYDFANVPRPQDFHGVHYRRVMSAVDNAIYSIRPRPAGALLAVSSNWANAVLPAGAQTPGGSVTWGPRMWQLINDRMDMKRCQVYHWKPEEDPFEEEEPAVLNIHFFLYNKTLKRVCYLYVRGVSVLTHLPMVTPMTPMTPKRKASLWSLGSVGATKRARYWLGDKVDNQSVEGGLPDEDDEEDDGTHEVMGRNCVQEQEQERYPVI</sequence>
<dbReference type="PIRSF" id="PIRSF037240">
    <property type="entry name" value="RNA_polIII_Trep_MAF1"/>
    <property type="match status" value="1"/>
</dbReference>
<evidence type="ECO:0000256" key="2">
    <source>
        <dbReference type="SAM" id="MobiDB-lite"/>
    </source>
</evidence>
<reference evidence="3" key="1">
    <citation type="journal article" date="2020" name="Stud. Mycol.">
        <title>101 Dothideomycetes genomes: a test case for predicting lifestyles and emergence of pathogens.</title>
        <authorList>
            <person name="Haridas S."/>
            <person name="Albert R."/>
            <person name="Binder M."/>
            <person name="Bloem J."/>
            <person name="Labutti K."/>
            <person name="Salamov A."/>
            <person name="Andreopoulos B."/>
            <person name="Baker S."/>
            <person name="Barry K."/>
            <person name="Bills G."/>
            <person name="Bluhm B."/>
            <person name="Cannon C."/>
            <person name="Castanera R."/>
            <person name="Culley D."/>
            <person name="Daum C."/>
            <person name="Ezra D."/>
            <person name="Gonzalez J."/>
            <person name="Henrissat B."/>
            <person name="Kuo A."/>
            <person name="Liang C."/>
            <person name="Lipzen A."/>
            <person name="Lutzoni F."/>
            <person name="Magnuson J."/>
            <person name="Mondo S."/>
            <person name="Nolan M."/>
            <person name="Ohm R."/>
            <person name="Pangilinan J."/>
            <person name="Park H.-J."/>
            <person name="Ramirez L."/>
            <person name="Alfaro M."/>
            <person name="Sun H."/>
            <person name="Tritt A."/>
            <person name="Yoshinaga Y."/>
            <person name="Zwiers L.-H."/>
            <person name="Turgeon B."/>
            <person name="Goodwin S."/>
            <person name="Spatafora J."/>
            <person name="Crous P."/>
            <person name="Grigoriev I."/>
        </authorList>
    </citation>
    <scope>NUCLEOTIDE SEQUENCE</scope>
    <source>
        <strain evidence="3">CBS 113979</strain>
    </source>
</reference>
<dbReference type="InterPro" id="IPR038564">
    <property type="entry name" value="Maf1_sf"/>
</dbReference>
<keyword evidence="1" id="KW-0539">Nucleus</keyword>
<protein>
    <recommendedName>
        <fullName evidence="1">Repressor of RNA polymerase III transcription MAF1</fullName>
    </recommendedName>
</protein>
<dbReference type="InterPro" id="IPR015257">
    <property type="entry name" value="Maf1"/>
</dbReference>
<evidence type="ECO:0000256" key="1">
    <source>
        <dbReference type="PIRNR" id="PIRNR037240"/>
    </source>
</evidence>
<feature type="region of interest" description="Disordered" evidence="2">
    <location>
        <begin position="278"/>
        <end position="316"/>
    </location>
</feature>
<organism evidence="3 4">
    <name type="scientific">Aulographum hederae CBS 113979</name>
    <dbReference type="NCBI Taxonomy" id="1176131"/>
    <lineage>
        <taxon>Eukaryota</taxon>
        <taxon>Fungi</taxon>
        <taxon>Dikarya</taxon>
        <taxon>Ascomycota</taxon>
        <taxon>Pezizomycotina</taxon>
        <taxon>Dothideomycetes</taxon>
        <taxon>Pleosporomycetidae</taxon>
        <taxon>Aulographales</taxon>
        <taxon>Aulographaceae</taxon>
    </lineage>
</organism>
<accession>A0A6G1GQQ9</accession>
<dbReference type="GO" id="GO:0000994">
    <property type="term" value="F:RNA polymerase III core binding"/>
    <property type="evidence" value="ECO:0007669"/>
    <property type="project" value="TreeGrafter"/>
</dbReference>
<dbReference type="GO" id="GO:0016480">
    <property type="term" value="P:negative regulation of transcription by RNA polymerase III"/>
    <property type="evidence" value="ECO:0007669"/>
    <property type="project" value="UniProtKB-UniRule"/>
</dbReference>
<dbReference type="Gene3D" id="3.40.1000.50">
    <property type="entry name" value="Repressor of RNA polymerase III transcription Maf1"/>
    <property type="match status" value="1"/>
</dbReference>
<proteinExistence type="inferred from homology"/>